<accession>A0A6A6W653</accession>
<dbReference type="AlphaFoldDB" id="A0A6A6W653"/>
<name>A0A6A6W653_9PEZI</name>
<gene>
    <name evidence="2" type="ORF">EJ05DRAFT_377005</name>
</gene>
<dbReference type="Proteomes" id="UP000799437">
    <property type="component" value="Unassembled WGS sequence"/>
</dbReference>
<evidence type="ECO:0000256" key="1">
    <source>
        <dbReference type="SAM" id="MobiDB-lite"/>
    </source>
</evidence>
<keyword evidence="3" id="KW-1185">Reference proteome</keyword>
<dbReference type="EMBL" id="ML996572">
    <property type="protein sequence ID" value="KAF2758093.1"/>
    <property type="molecule type" value="Genomic_DNA"/>
</dbReference>
<feature type="region of interest" description="Disordered" evidence="1">
    <location>
        <begin position="1"/>
        <end position="40"/>
    </location>
</feature>
<reference evidence="2" key="1">
    <citation type="journal article" date="2020" name="Stud. Mycol.">
        <title>101 Dothideomycetes genomes: a test case for predicting lifestyles and emergence of pathogens.</title>
        <authorList>
            <person name="Haridas S."/>
            <person name="Albert R."/>
            <person name="Binder M."/>
            <person name="Bloem J."/>
            <person name="Labutti K."/>
            <person name="Salamov A."/>
            <person name="Andreopoulos B."/>
            <person name="Baker S."/>
            <person name="Barry K."/>
            <person name="Bills G."/>
            <person name="Bluhm B."/>
            <person name="Cannon C."/>
            <person name="Castanera R."/>
            <person name="Culley D."/>
            <person name="Daum C."/>
            <person name="Ezra D."/>
            <person name="Gonzalez J."/>
            <person name="Henrissat B."/>
            <person name="Kuo A."/>
            <person name="Liang C."/>
            <person name="Lipzen A."/>
            <person name="Lutzoni F."/>
            <person name="Magnuson J."/>
            <person name="Mondo S."/>
            <person name="Nolan M."/>
            <person name="Ohm R."/>
            <person name="Pangilinan J."/>
            <person name="Park H.-J."/>
            <person name="Ramirez L."/>
            <person name="Alfaro M."/>
            <person name="Sun H."/>
            <person name="Tritt A."/>
            <person name="Yoshinaga Y."/>
            <person name="Zwiers L.-H."/>
            <person name="Turgeon B."/>
            <person name="Goodwin S."/>
            <person name="Spatafora J."/>
            <person name="Crous P."/>
            <person name="Grigoriev I."/>
        </authorList>
    </citation>
    <scope>NUCLEOTIDE SEQUENCE</scope>
    <source>
        <strain evidence="2">CBS 121739</strain>
    </source>
</reference>
<evidence type="ECO:0000313" key="3">
    <source>
        <dbReference type="Proteomes" id="UP000799437"/>
    </source>
</evidence>
<dbReference type="RefSeq" id="XP_033600544.1">
    <property type="nucleotide sequence ID" value="XM_033741196.1"/>
</dbReference>
<proteinExistence type="predicted"/>
<dbReference type="GeneID" id="54482250"/>
<organism evidence="2 3">
    <name type="scientific">Pseudovirgaria hyperparasitica</name>
    <dbReference type="NCBI Taxonomy" id="470096"/>
    <lineage>
        <taxon>Eukaryota</taxon>
        <taxon>Fungi</taxon>
        <taxon>Dikarya</taxon>
        <taxon>Ascomycota</taxon>
        <taxon>Pezizomycotina</taxon>
        <taxon>Dothideomycetes</taxon>
        <taxon>Dothideomycetes incertae sedis</taxon>
        <taxon>Acrospermales</taxon>
        <taxon>Acrospermaceae</taxon>
        <taxon>Pseudovirgaria</taxon>
    </lineage>
</organism>
<sequence>MRMTPKAIRRSSGSPTWKQERFRPVSSQPPTMWIAPPDPDSNCSAVPIITGTKQY</sequence>
<protein>
    <submittedName>
        <fullName evidence="2">Uncharacterized protein</fullName>
    </submittedName>
</protein>
<evidence type="ECO:0000313" key="2">
    <source>
        <dbReference type="EMBL" id="KAF2758093.1"/>
    </source>
</evidence>